<accession>A0A3B7R3E1</accession>
<proteinExistence type="predicted"/>
<evidence type="ECO:0000313" key="2">
    <source>
        <dbReference type="Proteomes" id="UP000262802"/>
    </source>
</evidence>
<protein>
    <submittedName>
        <fullName evidence="1">Uncharacterized protein</fullName>
    </submittedName>
</protein>
<gene>
    <name evidence="1" type="ORF">D3Y59_17090</name>
</gene>
<dbReference type="Proteomes" id="UP000262802">
    <property type="component" value="Chromosome"/>
</dbReference>
<dbReference type="RefSeq" id="WP_119446144.1">
    <property type="nucleotide sequence ID" value="NZ_CP032317.1"/>
</dbReference>
<dbReference type="AlphaFoldDB" id="A0A3B7R3E1"/>
<name>A0A3B7R3E1_9BACT</name>
<dbReference type="OrthoDB" id="1490648at2"/>
<keyword evidence="2" id="KW-1185">Reference proteome</keyword>
<sequence length="504" mass="59001">MHELINLAKIVTNRRLSTLPLVDFAEGHASKSREEELLELLVSGESLTNLQVAKRLYQSTSANSMAALRKLKQRLQEKLLNHLFFLDHTDLRHPAFRRYEQQCLDLLYQATMLWRESERVLLPQLLRKVVRLAASGEFTQQEISAWEMLRTLYAESNDYTQYQHCVKQLAKLYETLAVEREAQRINWDAKMKLVRSVVARRRLLQELPGIISKLESLYKQVPTYNVYDPLLKMRLMQQELSGNFEEIIRITTAAENLFAAGKLNPKRFDSRFTKFYSMYAHLRARRITEGLALAEGYLEAFHRSNNNWFAFLELYYLLAMHDGDYAQAGILLRRMQQNPFVTKIPLPAQQRWELMQAYLFFVRPAEARLRPLQFAQLVQRIPDHSRDKQGYNVAILILQFLHYLREGNKEALLARLEGLRKYEKAHLREASTLRSRLMFRLLQLTVKENFEPEASEKKGQALLARLRDTPPPGEAFAEIEIIPYENLWAQALGLLRELHAQQSN</sequence>
<reference evidence="1 2" key="1">
    <citation type="submission" date="2018-09" db="EMBL/GenBank/DDBJ databases">
        <title>Hymenobacter medium sp. nov., isolated from R2A medium.</title>
        <authorList>
            <person name="Yingchao G."/>
        </authorList>
    </citation>
    <scope>NUCLEOTIDE SEQUENCE [LARGE SCALE GENOMIC DNA]</scope>
    <source>
        <strain evidence="2">sh-6</strain>
    </source>
</reference>
<evidence type="ECO:0000313" key="1">
    <source>
        <dbReference type="EMBL" id="AYA38614.1"/>
    </source>
</evidence>
<dbReference type="EMBL" id="CP032317">
    <property type="protein sequence ID" value="AYA38614.1"/>
    <property type="molecule type" value="Genomic_DNA"/>
</dbReference>
<dbReference type="KEGG" id="hyh:D3Y59_17090"/>
<organism evidence="1 2">
    <name type="scientific">Hymenobacter oligotrophus</name>
    <dbReference type="NCBI Taxonomy" id="2319843"/>
    <lineage>
        <taxon>Bacteria</taxon>
        <taxon>Pseudomonadati</taxon>
        <taxon>Bacteroidota</taxon>
        <taxon>Cytophagia</taxon>
        <taxon>Cytophagales</taxon>
        <taxon>Hymenobacteraceae</taxon>
        <taxon>Hymenobacter</taxon>
    </lineage>
</organism>